<dbReference type="OrthoDB" id="442436at2759"/>
<name>A0A812PRC2_9DINO</name>
<keyword evidence="3" id="KW-1185">Reference proteome</keyword>
<dbReference type="Proteomes" id="UP000604046">
    <property type="component" value="Unassembled WGS sequence"/>
</dbReference>
<reference evidence="2" key="1">
    <citation type="submission" date="2021-02" db="EMBL/GenBank/DDBJ databases">
        <authorList>
            <person name="Dougan E. K."/>
            <person name="Rhodes N."/>
            <person name="Thang M."/>
            <person name="Chan C."/>
        </authorList>
    </citation>
    <scope>NUCLEOTIDE SEQUENCE</scope>
</reference>
<gene>
    <name evidence="2" type="ORF">SNAT2548_LOCUS19539</name>
</gene>
<accession>A0A812PRC2</accession>
<organism evidence="2 3">
    <name type="scientific">Symbiodinium natans</name>
    <dbReference type="NCBI Taxonomy" id="878477"/>
    <lineage>
        <taxon>Eukaryota</taxon>
        <taxon>Sar</taxon>
        <taxon>Alveolata</taxon>
        <taxon>Dinophyceae</taxon>
        <taxon>Suessiales</taxon>
        <taxon>Symbiodiniaceae</taxon>
        <taxon>Symbiodinium</taxon>
    </lineage>
</organism>
<dbReference type="Gene3D" id="3.40.50.150">
    <property type="entry name" value="Vaccinia Virus protein VP39"/>
    <property type="match status" value="1"/>
</dbReference>
<dbReference type="NCBIfam" id="TIGR01444">
    <property type="entry name" value="fkbM_fam"/>
    <property type="match status" value="1"/>
</dbReference>
<comment type="caution">
    <text evidence="2">The sequence shown here is derived from an EMBL/GenBank/DDBJ whole genome shotgun (WGS) entry which is preliminary data.</text>
</comment>
<evidence type="ECO:0000259" key="1">
    <source>
        <dbReference type="Pfam" id="PF05050"/>
    </source>
</evidence>
<dbReference type="PANTHER" id="PTHR34203:SF13">
    <property type="entry name" value="EXPRESSED PROTEIN"/>
    <property type="match status" value="1"/>
</dbReference>
<feature type="domain" description="Methyltransferase FkbM" evidence="1">
    <location>
        <begin position="153"/>
        <end position="314"/>
    </location>
</feature>
<dbReference type="EMBL" id="CAJNDS010002182">
    <property type="protein sequence ID" value="CAE7362402.1"/>
    <property type="molecule type" value="Genomic_DNA"/>
</dbReference>
<dbReference type="AlphaFoldDB" id="A0A812PRC2"/>
<protein>
    <recommendedName>
        <fullName evidence="1">Methyltransferase FkbM domain-containing protein</fullName>
    </recommendedName>
</protein>
<dbReference type="PANTHER" id="PTHR34203">
    <property type="entry name" value="METHYLTRANSFERASE, FKBM FAMILY PROTEIN"/>
    <property type="match status" value="1"/>
</dbReference>
<dbReference type="InterPro" id="IPR029063">
    <property type="entry name" value="SAM-dependent_MTases_sf"/>
</dbReference>
<proteinExistence type="predicted"/>
<evidence type="ECO:0000313" key="3">
    <source>
        <dbReference type="Proteomes" id="UP000604046"/>
    </source>
</evidence>
<dbReference type="Pfam" id="PF05050">
    <property type="entry name" value="Methyltransf_21"/>
    <property type="match status" value="1"/>
</dbReference>
<dbReference type="InterPro" id="IPR006342">
    <property type="entry name" value="FkbM_mtfrase"/>
</dbReference>
<evidence type="ECO:0000313" key="2">
    <source>
        <dbReference type="EMBL" id="CAE7362402.1"/>
    </source>
</evidence>
<sequence length="424" mass="47609">MQWLEEDLPKAPPRRDELGVISTVNPLSELLASRWDVLGLFHSLQVVLRRSVDRHPHLPLPWLIAEGAPGWELLADTHSLRGSFVRYLLGNLRSEFWGGGRGVEHLVRRVLRAGRCQNPSELRVFVDVGALCHEHECLSKILLAEAAKKCRGGRTGRILVDALEPNARNFRSTQAQLLGLPRRWRRRLRFRRAAAGNTTLQATLYGAGAKASLKAAAYGGLSWSWKRDRVMSSADTHEEQVPVIRLDSWVGARLGEGRIEVLKIDVEGSEWEVLQGAGALLAGGHVLCVVLEYSHFWSQMTLKGLARWMLEKGYDGYLVGSPHLVPVSGAGLEWWHDLYEVCARPDSRIYRGLAGWCWLNVAFVLRGSWLGTLAAQWLPQDREDSCSDTEDEISPWSLWCEEAEQVTLCILCILEFGVAVCRVR</sequence>
<dbReference type="SUPFAM" id="SSF53335">
    <property type="entry name" value="S-adenosyl-L-methionine-dependent methyltransferases"/>
    <property type="match status" value="1"/>
</dbReference>
<dbReference type="InterPro" id="IPR052514">
    <property type="entry name" value="SAM-dependent_MTase"/>
</dbReference>